<dbReference type="RefSeq" id="WP_074308244.1">
    <property type="nucleotide sequence ID" value="NZ_FSQT01000001.1"/>
</dbReference>
<name>A0A1N5TWC1_9ACTN</name>
<reference evidence="2" key="1">
    <citation type="submission" date="2016-12" db="EMBL/GenBank/DDBJ databases">
        <authorList>
            <person name="Varghese N."/>
            <person name="Submissions S."/>
        </authorList>
    </citation>
    <scope>NUCLEOTIDE SEQUENCE [LARGE SCALE GENOMIC DNA]</scope>
    <source>
        <strain evidence="2">DSM 45599</strain>
    </source>
</reference>
<gene>
    <name evidence="1" type="ORF">SAMN04489832_0405</name>
</gene>
<proteinExistence type="predicted"/>
<evidence type="ECO:0000313" key="2">
    <source>
        <dbReference type="Proteomes" id="UP000185124"/>
    </source>
</evidence>
<organism evidence="1 2">
    <name type="scientific">Micromonospora cremea</name>
    <dbReference type="NCBI Taxonomy" id="709881"/>
    <lineage>
        <taxon>Bacteria</taxon>
        <taxon>Bacillati</taxon>
        <taxon>Actinomycetota</taxon>
        <taxon>Actinomycetes</taxon>
        <taxon>Micromonosporales</taxon>
        <taxon>Micromonosporaceae</taxon>
        <taxon>Micromonospora</taxon>
    </lineage>
</organism>
<accession>A0A1N5TWC1</accession>
<dbReference type="STRING" id="709881.SAMN04489832_0405"/>
<dbReference type="OrthoDB" id="3394546at2"/>
<evidence type="ECO:0000313" key="1">
    <source>
        <dbReference type="EMBL" id="SIM52437.1"/>
    </source>
</evidence>
<dbReference type="Proteomes" id="UP000185124">
    <property type="component" value="Unassembled WGS sequence"/>
</dbReference>
<dbReference type="EMBL" id="FSQT01000001">
    <property type="protein sequence ID" value="SIM52437.1"/>
    <property type="molecule type" value="Genomic_DNA"/>
</dbReference>
<keyword evidence="2" id="KW-1185">Reference proteome</keyword>
<dbReference type="AlphaFoldDB" id="A0A1N5TWC1"/>
<sequence length="123" mass="14081">MSDHHGGTWTLHRRDDGRVLAGLVVTGGDFPWLNARVDPREGLAEVRTLFAEELRLLDGVDEDVESWERAYEAVRNAVTLRYPAGQEVPEFLLHIDGNEAWWRWSDEPFSEEEEKPARPLGGR</sequence>
<protein>
    <submittedName>
        <fullName evidence="1">Uncharacterized protein</fullName>
    </submittedName>
</protein>